<feature type="transmembrane region" description="Helical" evidence="1">
    <location>
        <begin position="95"/>
        <end position="113"/>
    </location>
</feature>
<dbReference type="FunFam" id="2.60.120.1440:FF:000001">
    <property type="entry name" value="Putative anti-sigma factor"/>
    <property type="match status" value="1"/>
</dbReference>
<dbReference type="AlphaFoldDB" id="A0A139L325"/>
<sequence>MNTEMKNYAGFSAKELLDDNYFIQSHKDRTPESDAFWYELLHSGKLVRAEYEHACLVLEAFGMKTEKISSSGKEELWNRITHANRHIRKVRRIRMSVFLSAAASLLIVFLLNVSDIYNHDTIDESLQLLSQIEVSTQGEEIQLILPGKSIAIKGQDSKIQHDSKGNVTVNSEQLQESVTDEEHSFNQLIVPNGKRSTLALEDGTKMWINAGSRVIYPNKFKKNKREIYVDGEVYMEVARDEERPFVVKTNMLDVQVLGTSFNVMAYKNDVQSAVVLASGSVRVNAKDGQVKLVPNEMFSYSEQRGGLVKEVVVADYISWKDGIYIYHSEPLSSILSRISRYYGKEISYDSDVAMFKCSGKLNLQEDLDSLLEGLTHTVPVDYIRSDEKYTVKKKLINNLKE</sequence>
<accession>A0A139L325</accession>
<dbReference type="EMBL" id="LTDF01000135">
    <property type="protein sequence ID" value="KXT45808.1"/>
    <property type="molecule type" value="Genomic_DNA"/>
</dbReference>
<feature type="domain" description="Protein FecR C-terminal" evidence="3">
    <location>
        <begin position="324"/>
        <end position="391"/>
    </location>
</feature>
<keyword evidence="1" id="KW-0472">Membrane</keyword>
<proteinExistence type="predicted"/>
<feature type="domain" description="FecR protein" evidence="2">
    <location>
        <begin position="190"/>
        <end position="282"/>
    </location>
</feature>
<evidence type="ECO:0000256" key="1">
    <source>
        <dbReference type="SAM" id="Phobius"/>
    </source>
</evidence>
<comment type="caution">
    <text evidence="4">The sequence shown here is derived from an EMBL/GenBank/DDBJ whole genome shotgun (WGS) entry which is preliminary data.</text>
</comment>
<dbReference type="Gene3D" id="2.60.120.1440">
    <property type="match status" value="1"/>
</dbReference>
<evidence type="ECO:0000313" key="4">
    <source>
        <dbReference type="EMBL" id="KXT45808.1"/>
    </source>
</evidence>
<keyword evidence="1" id="KW-1133">Transmembrane helix</keyword>
<dbReference type="InterPro" id="IPR012373">
    <property type="entry name" value="Ferrdict_sens_TM"/>
</dbReference>
<dbReference type="Pfam" id="PF16344">
    <property type="entry name" value="FecR_C"/>
    <property type="match status" value="1"/>
</dbReference>
<dbReference type="PANTHER" id="PTHR30273">
    <property type="entry name" value="PERIPLASMIC SIGNAL SENSOR AND SIGMA FACTOR ACTIVATOR FECR-RELATED"/>
    <property type="match status" value="1"/>
</dbReference>
<evidence type="ECO:0000259" key="2">
    <source>
        <dbReference type="Pfam" id="PF04773"/>
    </source>
</evidence>
<protein>
    <submittedName>
        <fullName evidence="4">Sigma factor regulatory protein, FecR/PupR family</fullName>
    </submittedName>
</protein>
<dbReference type="InterPro" id="IPR032508">
    <property type="entry name" value="FecR_C"/>
</dbReference>
<organism evidence="4">
    <name type="scientific">Bacteroides intestinalis</name>
    <dbReference type="NCBI Taxonomy" id="329854"/>
    <lineage>
        <taxon>Bacteria</taxon>
        <taxon>Pseudomonadati</taxon>
        <taxon>Bacteroidota</taxon>
        <taxon>Bacteroidia</taxon>
        <taxon>Bacteroidales</taxon>
        <taxon>Bacteroidaceae</taxon>
        <taxon>Bacteroides</taxon>
    </lineage>
</organism>
<evidence type="ECO:0000259" key="3">
    <source>
        <dbReference type="Pfam" id="PF16344"/>
    </source>
</evidence>
<dbReference type="Pfam" id="PF04773">
    <property type="entry name" value="FecR"/>
    <property type="match status" value="1"/>
</dbReference>
<reference evidence="4 5" key="1">
    <citation type="submission" date="2016-02" db="EMBL/GenBank/DDBJ databases">
        <authorList>
            <person name="Wen L."/>
            <person name="He K."/>
            <person name="Yang H."/>
        </authorList>
    </citation>
    <scope>NUCLEOTIDE SEQUENCE [LARGE SCALE GENOMIC DNA]</scope>
    <source>
        <strain evidence="4 5">KLE1704</strain>
    </source>
</reference>
<dbReference type="PATRIC" id="fig|329854.7.peg.3530"/>
<gene>
    <name evidence="4" type="ORF">HMPREF2531_03464</name>
</gene>
<dbReference type="PANTHER" id="PTHR30273:SF2">
    <property type="entry name" value="PROTEIN FECR"/>
    <property type="match status" value="1"/>
</dbReference>
<name>A0A139L325_9BACE</name>
<evidence type="ECO:0000313" key="5">
    <source>
        <dbReference type="Proteomes" id="UP000070319"/>
    </source>
</evidence>
<dbReference type="Gene3D" id="3.55.50.30">
    <property type="match status" value="1"/>
</dbReference>
<dbReference type="Proteomes" id="UP000070319">
    <property type="component" value="Unassembled WGS sequence"/>
</dbReference>
<dbReference type="GO" id="GO:0016989">
    <property type="term" value="F:sigma factor antagonist activity"/>
    <property type="evidence" value="ECO:0007669"/>
    <property type="project" value="TreeGrafter"/>
</dbReference>
<dbReference type="InterPro" id="IPR006860">
    <property type="entry name" value="FecR"/>
</dbReference>
<keyword evidence="1" id="KW-0812">Transmembrane</keyword>
<dbReference type="RefSeq" id="WP_061437300.1">
    <property type="nucleotide sequence ID" value="NZ_KQ968725.1"/>
</dbReference>